<dbReference type="FunFam" id="3.40.640.10:FF:000090">
    <property type="entry name" value="Pyridoxal phosphate-dependent aminotransferase"/>
    <property type="match status" value="1"/>
</dbReference>
<evidence type="ECO:0000256" key="7">
    <source>
        <dbReference type="PIRSR" id="PIRSR000390-2"/>
    </source>
</evidence>
<dbReference type="Pfam" id="PF01041">
    <property type="entry name" value="DegT_DnrJ_EryC1"/>
    <property type="match status" value="1"/>
</dbReference>
<protein>
    <submittedName>
        <fullName evidence="9">Pyridoxal phosphate-dependent aminotransferase</fullName>
    </submittedName>
</protein>
<evidence type="ECO:0000256" key="2">
    <source>
        <dbReference type="ARBA" id="ARBA00022576"/>
    </source>
</evidence>
<dbReference type="PANTHER" id="PTHR30244">
    <property type="entry name" value="TRANSAMINASE"/>
    <property type="match status" value="1"/>
</dbReference>
<evidence type="ECO:0000313" key="9">
    <source>
        <dbReference type="EMBL" id="KGL42779.1"/>
    </source>
</evidence>
<dbReference type="GeneID" id="58716722"/>
<accession>A0A099WAH3</accession>
<dbReference type="GO" id="GO:0030170">
    <property type="term" value="F:pyridoxal phosphate binding"/>
    <property type="evidence" value="ECO:0007669"/>
    <property type="project" value="TreeGrafter"/>
</dbReference>
<dbReference type="GO" id="GO:0000271">
    <property type="term" value="P:polysaccharide biosynthetic process"/>
    <property type="evidence" value="ECO:0007669"/>
    <property type="project" value="TreeGrafter"/>
</dbReference>
<proteinExistence type="inferred from homology"/>
<keyword evidence="3 9" id="KW-0808">Transferase</keyword>
<organism evidence="9 10">
    <name type="scientific">Listeria booriae</name>
    <dbReference type="NCBI Taxonomy" id="1552123"/>
    <lineage>
        <taxon>Bacteria</taxon>
        <taxon>Bacillati</taxon>
        <taxon>Bacillota</taxon>
        <taxon>Bacilli</taxon>
        <taxon>Bacillales</taxon>
        <taxon>Listeriaceae</taxon>
        <taxon>Listeria</taxon>
    </lineage>
</organism>
<comment type="cofactor">
    <cofactor evidence="1">
        <name>pyridoxal 5'-phosphate</name>
        <dbReference type="ChEBI" id="CHEBI:597326"/>
    </cofactor>
</comment>
<keyword evidence="2 9" id="KW-0032">Aminotransferase</keyword>
<dbReference type="CDD" id="cd00616">
    <property type="entry name" value="AHBA_syn"/>
    <property type="match status" value="1"/>
</dbReference>
<evidence type="ECO:0000256" key="8">
    <source>
        <dbReference type="RuleBase" id="RU004508"/>
    </source>
</evidence>
<dbReference type="PIRSF" id="PIRSF000390">
    <property type="entry name" value="PLP_StrS"/>
    <property type="match status" value="1"/>
</dbReference>
<evidence type="ECO:0000256" key="4">
    <source>
        <dbReference type="ARBA" id="ARBA00022898"/>
    </source>
</evidence>
<dbReference type="GO" id="GO:0008483">
    <property type="term" value="F:transaminase activity"/>
    <property type="evidence" value="ECO:0007669"/>
    <property type="project" value="UniProtKB-KW"/>
</dbReference>
<dbReference type="OrthoDB" id="9810913at2"/>
<evidence type="ECO:0000256" key="6">
    <source>
        <dbReference type="PIRSR" id="PIRSR000390-1"/>
    </source>
</evidence>
<dbReference type="STRING" id="1552123.EP57_04795"/>
<dbReference type="RefSeq" id="WP_036084659.1">
    <property type="nucleotide sequence ID" value="NZ_CBCSHQ010000001.1"/>
</dbReference>
<evidence type="ECO:0000256" key="5">
    <source>
        <dbReference type="ARBA" id="ARBA00037999"/>
    </source>
</evidence>
<evidence type="ECO:0000256" key="3">
    <source>
        <dbReference type="ARBA" id="ARBA00022679"/>
    </source>
</evidence>
<feature type="active site" description="Proton acceptor" evidence="6">
    <location>
        <position position="190"/>
    </location>
</feature>
<dbReference type="Proteomes" id="UP000029844">
    <property type="component" value="Unassembled WGS sequence"/>
</dbReference>
<dbReference type="InterPro" id="IPR015424">
    <property type="entry name" value="PyrdxlP-dep_Trfase"/>
</dbReference>
<comment type="similarity">
    <text evidence="5 8">Belongs to the DegT/DnrJ/EryC1 family.</text>
</comment>
<comment type="caution">
    <text evidence="9">The sequence shown here is derived from an EMBL/GenBank/DDBJ whole genome shotgun (WGS) entry which is preliminary data.</text>
</comment>
<dbReference type="AlphaFoldDB" id="A0A099WAH3"/>
<dbReference type="InterPro" id="IPR000653">
    <property type="entry name" value="DegT/StrS_aminotransferase"/>
</dbReference>
<reference evidence="9 10" key="1">
    <citation type="submission" date="2014-05" db="EMBL/GenBank/DDBJ databases">
        <title>Novel Listeriaceae from food processing environments.</title>
        <authorList>
            <person name="den Bakker H.C."/>
        </authorList>
    </citation>
    <scope>NUCLEOTIDE SEQUENCE [LARGE SCALE GENOMIC DNA]</scope>
    <source>
        <strain evidence="9 10">FSL A5-0281</strain>
    </source>
</reference>
<evidence type="ECO:0000313" key="10">
    <source>
        <dbReference type="Proteomes" id="UP000029844"/>
    </source>
</evidence>
<dbReference type="Gene3D" id="3.40.640.10">
    <property type="entry name" value="Type I PLP-dependent aspartate aminotransferase-like (Major domain)"/>
    <property type="match status" value="1"/>
</dbReference>
<dbReference type="InterPro" id="IPR015422">
    <property type="entry name" value="PyrdxlP-dep_Trfase_small"/>
</dbReference>
<dbReference type="InterPro" id="IPR015421">
    <property type="entry name" value="PyrdxlP-dep_Trfase_major"/>
</dbReference>
<gene>
    <name evidence="9" type="ORF">EP57_04795</name>
</gene>
<dbReference type="SUPFAM" id="SSF53383">
    <property type="entry name" value="PLP-dependent transferases"/>
    <property type="match status" value="1"/>
</dbReference>
<dbReference type="eggNOG" id="COG0399">
    <property type="taxonomic scope" value="Bacteria"/>
</dbReference>
<feature type="modified residue" description="N6-(pyridoxal phosphate)lysine" evidence="7">
    <location>
        <position position="190"/>
    </location>
</feature>
<evidence type="ECO:0000256" key="1">
    <source>
        <dbReference type="ARBA" id="ARBA00001933"/>
    </source>
</evidence>
<name>A0A099WAH3_9LIST</name>
<sequence length="385" mass="42076">MHEHIPLSIPHVSGEEMKYMKQAIDTNWVAPLGPNVDEMERLAMEFTGAAAALATNSGTAAIHLSLAALDIGQGDTVFCQSFTFAASANPIVYQGATPVFIDSEPDTWNMSPQALQRALHDAAAKEKLPKAVIVVHLYGQSAKMAELQALTDRYGVPIIEDAAESLGATYHGKQTGTIGKAGIFSFNGNKIITTSGGGMLVSDDIAFIEKARKLSTQAKEQAPYYLHESIGFNYRMSNVSAGIGIAQFGVLPKRILTKRFIFDYYSKHLVSNTAIQMHSEFTGTYNNYWLTTLTLDVNPHDVMQAMARHNIETRLLWKPMHTQPCFAGCAFYAHEVNETSISEQLFATGLCLPSTTSLTESDLAHVVATLNTAVQAIQEKREIEV</sequence>
<dbReference type="PANTHER" id="PTHR30244:SF34">
    <property type="entry name" value="DTDP-4-AMINO-4,6-DIDEOXYGALACTOSE TRANSAMINASE"/>
    <property type="match status" value="1"/>
</dbReference>
<dbReference type="Gene3D" id="3.90.1150.10">
    <property type="entry name" value="Aspartate Aminotransferase, domain 1"/>
    <property type="match status" value="1"/>
</dbReference>
<keyword evidence="10" id="KW-1185">Reference proteome</keyword>
<keyword evidence="4 7" id="KW-0663">Pyridoxal phosphate</keyword>
<dbReference type="EMBL" id="JNFA01000011">
    <property type="protein sequence ID" value="KGL42779.1"/>
    <property type="molecule type" value="Genomic_DNA"/>
</dbReference>